<feature type="domain" description="Amidase" evidence="1">
    <location>
        <begin position="24"/>
        <end position="447"/>
    </location>
</feature>
<evidence type="ECO:0000313" key="3">
    <source>
        <dbReference type="Proteomes" id="UP001218364"/>
    </source>
</evidence>
<sequence length="467" mass="50033">MTDYSSASDILAQLQDGSLTAAALMEHTLARIEAVNPDLNAIVGLRPAEELMEEARHADAMRAANVPLGPLHGLPMAVKDLANVKGIASTQGSPLMKDFVPTEDELFVSRLRAAGAILIGKTNTPEFGLGSHTFNPVYGATNNPFDPTRTCGGSSGGSAVALAAGMVALADGSDMMGSLRNPAGWNNVYGFRPTWGWVPSEPKGDVFLHPLATLGPMARSPEDIGLLLDVMSGPDPRQPLASGGAPVMPLPEAEKMRIGWLGDWGGAFPMEPGILELCEAAAKTFEDLGHTVEAVAPPFPAERIWDAWITLRSFAVAAGLRVFNDRREHLKDTAIWELERGLSMTAQQVQEASDARSDWQRAAARLFQDYDALILPTAQCWPFPVDIDYPREIAGVEMDTYHRWMQVVVPVSLLGLPCLGAPAGFSEAGLPMGIQIFGAQGQDQNILALGQQYHAATQWPQNAPPQG</sequence>
<name>A0ABD4X6E7_9RHOB</name>
<dbReference type="Pfam" id="PF01425">
    <property type="entry name" value="Amidase"/>
    <property type="match status" value="1"/>
</dbReference>
<dbReference type="InterPro" id="IPR036928">
    <property type="entry name" value="AS_sf"/>
</dbReference>
<evidence type="ECO:0000313" key="2">
    <source>
        <dbReference type="EMBL" id="MDE4165058.1"/>
    </source>
</evidence>
<dbReference type="NCBIfam" id="NF005686">
    <property type="entry name" value="PRK07486.1"/>
    <property type="match status" value="1"/>
</dbReference>
<reference evidence="2 3" key="1">
    <citation type="submission" date="2023-02" db="EMBL/GenBank/DDBJ databases">
        <title>Population genomics of bacteria associated with diatom.</title>
        <authorList>
            <person name="Xie J."/>
            <person name="Wang H."/>
        </authorList>
    </citation>
    <scope>NUCLEOTIDE SEQUENCE [LARGE SCALE GENOMIC DNA]</scope>
    <source>
        <strain evidence="2 3">PT47_8</strain>
    </source>
</reference>
<dbReference type="PANTHER" id="PTHR11895">
    <property type="entry name" value="TRANSAMIDASE"/>
    <property type="match status" value="1"/>
</dbReference>
<dbReference type="Proteomes" id="UP001218364">
    <property type="component" value="Unassembled WGS sequence"/>
</dbReference>
<dbReference type="PANTHER" id="PTHR11895:SF76">
    <property type="entry name" value="INDOLEACETAMIDE HYDROLASE"/>
    <property type="match status" value="1"/>
</dbReference>
<accession>A0ABD4X6E7</accession>
<organism evidence="2 3">
    <name type="scientific">Phaeobacter gallaeciensis</name>
    <dbReference type="NCBI Taxonomy" id="60890"/>
    <lineage>
        <taxon>Bacteria</taxon>
        <taxon>Pseudomonadati</taxon>
        <taxon>Pseudomonadota</taxon>
        <taxon>Alphaproteobacteria</taxon>
        <taxon>Rhodobacterales</taxon>
        <taxon>Roseobacteraceae</taxon>
        <taxon>Phaeobacter</taxon>
    </lineage>
</organism>
<dbReference type="RefSeq" id="WP_274839070.1">
    <property type="nucleotide sequence ID" value="NZ_JARCJF010000001.1"/>
</dbReference>
<comment type="caution">
    <text evidence="2">The sequence shown here is derived from an EMBL/GenBank/DDBJ whole genome shotgun (WGS) entry which is preliminary data.</text>
</comment>
<dbReference type="InterPro" id="IPR023631">
    <property type="entry name" value="Amidase_dom"/>
</dbReference>
<dbReference type="EMBL" id="JARCJK010000001">
    <property type="protein sequence ID" value="MDE4165058.1"/>
    <property type="molecule type" value="Genomic_DNA"/>
</dbReference>
<evidence type="ECO:0000259" key="1">
    <source>
        <dbReference type="Pfam" id="PF01425"/>
    </source>
</evidence>
<gene>
    <name evidence="2" type="ORF">PXK24_05095</name>
</gene>
<dbReference type="InterPro" id="IPR000120">
    <property type="entry name" value="Amidase"/>
</dbReference>
<proteinExistence type="predicted"/>
<dbReference type="Gene3D" id="3.90.1300.10">
    <property type="entry name" value="Amidase signature (AS) domain"/>
    <property type="match status" value="1"/>
</dbReference>
<protein>
    <submittedName>
        <fullName evidence="2">Amidase</fullName>
    </submittedName>
</protein>
<dbReference type="SUPFAM" id="SSF75304">
    <property type="entry name" value="Amidase signature (AS) enzymes"/>
    <property type="match status" value="1"/>
</dbReference>
<dbReference type="AlphaFoldDB" id="A0ABD4X6E7"/>